<evidence type="ECO:0000256" key="1">
    <source>
        <dbReference type="SAM" id="MobiDB-lite"/>
    </source>
</evidence>
<name>J0H780_RHILT</name>
<feature type="compositionally biased region" description="Basic and acidic residues" evidence="1">
    <location>
        <begin position="169"/>
        <end position="179"/>
    </location>
</feature>
<dbReference type="HOGENOM" id="CLU_1502309_0_0_5"/>
<accession>J0H780</accession>
<sequence>MHLLPQSFVFQATRSSSQGLSDFGRRWTSLRWKRKQPPCLILEVLTSPCALSLFGFCSRIARGTLNSVPKNFGQPVAGIDWQCGIRYSGCSQSPNHPGILQGPFILKKVQRSFAVEYKSGRRKLDSGSSSIWGNLDLKSVARDLEEETTPYLSDASQSGRSESEMSSPKADRVDQIHRR</sequence>
<protein>
    <submittedName>
        <fullName evidence="2">Uncharacterized protein</fullName>
    </submittedName>
</protein>
<evidence type="ECO:0000313" key="2">
    <source>
        <dbReference type="EMBL" id="EJB06003.1"/>
    </source>
</evidence>
<dbReference type="Proteomes" id="UP000005092">
    <property type="component" value="Unassembled WGS sequence"/>
</dbReference>
<dbReference type="AlphaFoldDB" id="J0H780"/>
<feature type="compositionally biased region" description="Low complexity" evidence="1">
    <location>
        <begin position="156"/>
        <end position="167"/>
    </location>
</feature>
<gene>
    <name evidence="2" type="ORF">Rleg9DRAFT_4898</name>
</gene>
<dbReference type="EMBL" id="JH719381">
    <property type="protein sequence ID" value="EJB06003.1"/>
    <property type="molecule type" value="Genomic_DNA"/>
</dbReference>
<reference evidence="2 3" key="1">
    <citation type="submission" date="2012-02" db="EMBL/GenBank/DDBJ databases">
        <title>Improved High-Quality Draft Sequence of Rhizobium leguminosarum bv. trifolii WSM597.</title>
        <authorList>
            <consortium name="US DOE Joint Genome Institute"/>
            <person name="Lucas S."/>
            <person name="Han J."/>
            <person name="Lapidus A."/>
            <person name="Cheng J.-F."/>
            <person name="Goodwin L."/>
            <person name="Pitluck S."/>
            <person name="Peters L."/>
            <person name="Ovchinnikova G."/>
            <person name="Held B."/>
            <person name="Detter J.C."/>
            <person name="Han C."/>
            <person name="Tapia R."/>
            <person name="Land M."/>
            <person name="Hauser L."/>
            <person name="Kyrpides N."/>
            <person name="Ivanova N."/>
            <person name="Pagani I."/>
            <person name="Brau L."/>
            <person name="Yates R."/>
            <person name="O'Hara G."/>
            <person name="Rui T."/>
            <person name="Howieson J."/>
            <person name="Reeve W."/>
            <person name="Woyke T."/>
        </authorList>
    </citation>
    <scope>NUCLEOTIDE SEQUENCE [LARGE SCALE GENOMIC DNA]</scope>
    <source>
        <strain evidence="2 3">WSM597</strain>
    </source>
</reference>
<evidence type="ECO:0000313" key="3">
    <source>
        <dbReference type="Proteomes" id="UP000005092"/>
    </source>
</evidence>
<proteinExistence type="predicted"/>
<organism evidence="2 3">
    <name type="scientific">Rhizobium leguminosarum bv. trifolii WSM597</name>
    <dbReference type="NCBI Taxonomy" id="754764"/>
    <lineage>
        <taxon>Bacteria</taxon>
        <taxon>Pseudomonadati</taxon>
        <taxon>Pseudomonadota</taxon>
        <taxon>Alphaproteobacteria</taxon>
        <taxon>Hyphomicrobiales</taxon>
        <taxon>Rhizobiaceae</taxon>
        <taxon>Rhizobium/Agrobacterium group</taxon>
        <taxon>Rhizobium</taxon>
    </lineage>
</organism>
<feature type="region of interest" description="Disordered" evidence="1">
    <location>
        <begin position="148"/>
        <end position="179"/>
    </location>
</feature>